<name>A0A9X2VPN3_9PSEU</name>
<dbReference type="InterPro" id="IPR018060">
    <property type="entry name" value="HTH_AraC"/>
</dbReference>
<comment type="caution">
    <text evidence="5">The sequence shown here is derived from an EMBL/GenBank/DDBJ whole genome shotgun (WGS) entry which is preliminary data.</text>
</comment>
<dbReference type="InterPro" id="IPR050204">
    <property type="entry name" value="AraC_XylS_family_regulators"/>
</dbReference>
<dbReference type="PROSITE" id="PS01124">
    <property type="entry name" value="HTH_ARAC_FAMILY_2"/>
    <property type="match status" value="1"/>
</dbReference>
<dbReference type="PANTHER" id="PTHR46796">
    <property type="entry name" value="HTH-TYPE TRANSCRIPTIONAL ACTIVATOR RHAS-RELATED"/>
    <property type="match status" value="1"/>
</dbReference>
<keyword evidence="1" id="KW-0805">Transcription regulation</keyword>
<keyword evidence="6" id="KW-1185">Reference proteome</keyword>
<evidence type="ECO:0000313" key="5">
    <source>
        <dbReference type="EMBL" id="MCS7479138.1"/>
    </source>
</evidence>
<protein>
    <submittedName>
        <fullName evidence="5">AraC family transcriptional regulator</fullName>
    </submittedName>
</protein>
<dbReference type="Pfam" id="PF12833">
    <property type="entry name" value="HTH_18"/>
    <property type="match status" value="1"/>
</dbReference>
<accession>A0A9X2VPN3</accession>
<evidence type="ECO:0000259" key="4">
    <source>
        <dbReference type="PROSITE" id="PS01124"/>
    </source>
</evidence>
<reference evidence="5" key="1">
    <citation type="submission" date="2022-08" db="EMBL/GenBank/DDBJ databases">
        <authorList>
            <person name="Tistechok S."/>
            <person name="Samborskyy M."/>
            <person name="Roman I."/>
        </authorList>
    </citation>
    <scope>NUCLEOTIDE SEQUENCE</scope>
    <source>
        <strain evidence="5">DSM 103496</strain>
    </source>
</reference>
<dbReference type="EMBL" id="JANYMP010000009">
    <property type="protein sequence ID" value="MCS7479138.1"/>
    <property type="molecule type" value="Genomic_DNA"/>
</dbReference>
<dbReference type="Gene3D" id="1.10.10.60">
    <property type="entry name" value="Homeodomain-like"/>
    <property type="match status" value="1"/>
</dbReference>
<dbReference type="InterPro" id="IPR018062">
    <property type="entry name" value="HTH_AraC-typ_CS"/>
</dbReference>
<evidence type="ECO:0000256" key="1">
    <source>
        <dbReference type="ARBA" id="ARBA00023015"/>
    </source>
</evidence>
<keyword evidence="2" id="KW-0238">DNA-binding</keyword>
<dbReference type="GO" id="GO:0043565">
    <property type="term" value="F:sequence-specific DNA binding"/>
    <property type="evidence" value="ECO:0007669"/>
    <property type="project" value="InterPro"/>
</dbReference>
<gene>
    <name evidence="5" type="ORF">NZH93_19940</name>
</gene>
<feature type="domain" description="HTH araC/xylS-type" evidence="4">
    <location>
        <begin position="212"/>
        <end position="312"/>
    </location>
</feature>
<evidence type="ECO:0000256" key="2">
    <source>
        <dbReference type="ARBA" id="ARBA00023125"/>
    </source>
</evidence>
<dbReference type="InterPro" id="IPR009057">
    <property type="entry name" value="Homeodomain-like_sf"/>
</dbReference>
<dbReference type="GO" id="GO:0003700">
    <property type="term" value="F:DNA-binding transcription factor activity"/>
    <property type="evidence" value="ECO:0007669"/>
    <property type="project" value="InterPro"/>
</dbReference>
<dbReference type="Proteomes" id="UP001141259">
    <property type="component" value="Unassembled WGS sequence"/>
</dbReference>
<sequence>MERLLNHPVTRATRIDEAEDSVTRVFLPHQISPTSRETRLDMRLNAVRLGSLTAAYLAYGQEVDMRTTDAVAYHFDMPVEGCAQSSFGRKSVDAGTAETVAYPPGRPASIKWSADCAQLCLMVERVALEQRLSAMLGHQVNRIGFATAPQRGVLDVLAPFLREFEGPELLRRHPLAARTLEQLVLDGLLLTLRHDHHQDLATSRRIPRGPVRQAVELLEERPHEPSTTTSLAAAVAVSARALQAGFQLHTGASPTGYLRDVRLGRVHNDLTAATPGLTVTDAATSWGFVHLGRFAGAYRQRFGEAPSETLRRSRKHQ</sequence>
<dbReference type="Pfam" id="PF14525">
    <property type="entry name" value="AraC_binding_2"/>
    <property type="match status" value="1"/>
</dbReference>
<evidence type="ECO:0000313" key="6">
    <source>
        <dbReference type="Proteomes" id="UP001141259"/>
    </source>
</evidence>
<organism evidence="5 6">
    <name type="scientific">Umezawaea endophytica</name>
    <dbReference type="NCBI Taxonomy" id="1654476"/>
    <lineage>
        <taxon>Bacteria</taxon>
        <taxon>Bacillati</taxon>
        <taxon>Actinomycetota</taxon>
        <taxon>Actinomycetes</taxon>
        <taxon>Pseudonocardiales</taxon>
        <taxon>Pseudonocardiaceae</taxon>
        <taxon>Umezawaea</taxon>
    </lineage>
</organism>
<dbReference type="InterPro" id="IPR035418">
    <property type="entry name" value="AraC-bd_2"/>
</dbReference>
<evidence type="ECO:0000256" key="3">
    <source>
        <dbReference type="ARBA" id="ARBA00023163"/>
    </source>
</evidence>
<dbReference type="PANTHER" id="PTHR46796:SF12">
    <property type="entry name" value="HTH-TYPE DNA-BINDING TRANSCRIPTIONAL ACTIVATOR EUTR"/>
    <property type="match status" value="1"/>
</dbReference>
<proteinExistence type="predicted"/>
<keyword evidence="3" id="KW-0804">Transcription</keyword>
<dbReference type="RefSeq" id="WP_259624644.1">
    <property type="nucleotide sequence ID" value="NZ_JANYMP010000009.1"/>
</dbReference>
<dbReference type="PROSITE" id="PS00041">
    <property type="entry name" value="HTH_ARAC_FAMILY_1"/>
    <property type="match status" value="1"/>
</dbReference>
<dbReference type="AlphaFoldDB" id="A0A9X2VPN3"/>
<dbReference type="SUPFAM" id="SSF46689">
    <property type="entry name" value="Homeodomain-like"/>
    <property type="match status" value="1"/>
</dbReference>
<dbReference type="SMART" id="SM00342">
    <property type="entry name" value="HTH_ARAC"/>
    <property type="match status" value="1"/>
</dbReference>